<keyword evidence="3" id="KW-1185">Reference proteome</keyword>
<sequence>MHPPHHRGGPHVTELVNEQVSALAPFSGLILTISLVIFFLVRYYVFEKFLLIKCYGQTYLKLNENQRRGFINHHIAATAKIIMLVSAAYPFFAVIAGPATIHSSFAGSRLVKLGDVLLVLNQVFIAMYLFELIFRTELSYVAVAHHIGSVIIAASAVAISLNWQHERDATIEFMLCYVWGMFDVIAELWPHITIILYRMYPQNHHFLRIIFRSACIVTFCGTVTESGVVLWLFFSLWSRWSIPFRVVTPILHAVFSAAQLWGAWKFWGMWQREQRLLKEETPDVEALAVQPKSSS</sequence>
<feature type="transmembrane region" description="Helical" evidence="1">
    <location>
        <begin position="209"/>
        <end position="234"/>
    </location>
</feature>
<dbReference type="EMBL" id="MU006317">
    <property type="protein sequence ID" value="KAF2848572.1"/>
    <property type="molecule type" value="Genomic_DNA"/>
</dbReference>
<dbReference type="AlphaFoldDB" id="A0A6A7AZL8"/>
<evidence type="ECO:0000256" key="1">
    <source>
        <dbReference type="SAM" id="Phobius"/>
    </source>
</evidence>
<reference evidence="2" key="1">
    <citation type="submission" date="2020-01" db="EMBL/GenBank/DDBJ databases">
        <authorList>
            <consortium name="DOE Joint Genome Institute"/>
            <person name="Haridas S."/>
            <person name="Albert R."/>
            <person name="Binder M."/>
            <person name="Bloem J."/>
            <person name="Labutti K."/>
            <person name="Salamov A."/>
            <person name="Andreopoulos B."/>
            <person name="Baker S.E."/>
            <person name="Barry K."/>
            <person name="Bills G."/>
            <person name="Bluhm B.H."/>
            <person name="Cannon C."/>
            <person name="Castanera R."/>
            <person name="Culley D.E."/>
            <person name="Daum C."/>
            <person name="Ezra D."/>
            <person name="Gonzalez J.B."/>
            <person name="Henrissat B."/>
            <person name="Kuo A."/>
            <person name="Liang C."/>
            <person name="Lipzen A."/>
            <person name="Lutzoni F."/>
            <person name="Magnuson J."/>
            <person name="Mondo S."/>
            <person name="Nolan M."/>
            <person name="Ohm R."/>
            <person name="Pangilinan J."/>
            <person name="Park H.-J."/>
            <person name="Ramirez L."/>
            <person name="Alfaro M."/>
            <person name="Sun H."/>
            <person name="Tritt A."/>
            <person name="Yoshinaga Y."/>
            <person name="Zwiers L.-H."/>
            <person name="Turgeon B.G."/>
            <person name="Goodwin S.B."/>
            <person name="Spatafora J.W."/>
            <person name="Crous P.W."/>
            <person name="Grigoriev I.V."/>
        </authorList>
    </citation>
    <scope>NUCLEOTIDE SEQUENCE</scope>
    <source>
        <strain evidence="2">IPT5</strain>
    </source>
</reference>
<feature type="transmembrane region" description="Helical" evidence="1">
    <location>
        <begin position="146"/>
        <end position="165"/>
    </location>
</feature>
<gene>
    <name evidence="2" type="ORF">T440DRAFT_500447</name>
</gene>
<dbReference type="Proteomes" id="UP000799423">
    <property type="component" value="Unassembled WGS sequence"/>
</dbReference>
<evidence type="ECO:0000313" key="3">
    <source>
        <dbReference type="Proteomes" id="UP000799423"/>
    </source>
</evidence>
<organism evidence="2 3">
    <name type="scientific">Plenodomus tracheiphilus IPT5</name>
    <dbReference type="NCBI Taxonomy" id="1408161"/>
    <lineage>
        <taxon>Eukaryota</taxon>
        <taxon>Fungi</taxon>
        <taxon>Dikarya</taxon>
        <taxon>Ascomycota</taxon>
        <taxon>Pezizomycotina</taxon>
        <taxon>Dothideomycetes</taxon>
        <taxon>Pleosporomycetidae</taxon>
        <taxon>Pleosporales</taxon>
        <taxon>Pleosporineae</taxon>
        <taxon>Leptosphaeriaceae</taxon>
        <taxon>Plenodomus</taxon>
    </lineage>
</organism>
<keyword evidence="1" id="KW-0472">Membrane</keyword>
<feature type="transmembrane region" description="Helical" evidence="1">
    <location>
        <begin position="177"/>
        <end position="197"/>
    </location>
</feature>
<name>A0A6A7AZL8_9PLEO</name>
<keyword evidence="1" id="KW-1133">Transmembrane helix</keyword>
<protein>
    <recommendedName>
        <fullName evidence="4">TLC domain-containing protein</fullName>
    </recommendedName>
</protein>
<feature type="transmembrane region" description="Helical" evidence="1">
    <location>
        <begin position="116"/>
        <end position="134"/>
    </location>
</feature>
<feature type="transmembrane region" description="Helical" evidence="1">
    <location>
        <begin position="246"/>
        <end position="267"/>
    </location>
</feature>
<evidence type="ECO:0008006" key="4">
    <source>
        <dbReference type="Google" id="ProtNLM"/>
    </source>
</evidence>
<accession>A0A6A7AZL8</accession>
<keyword evidence="1" id="KW-0812">Transmembrane</keyword>
<feature type="transmembrane region" description="Helical" evidence="1">
    <location>
        <begin position="20"/>
        <end position="45"/>
    </location>
</feature>
<evidence type="ECO:0000313" key="2">
    <source>
        <dbReference type="EMBL" id="KAF2848572.1"/>
    </source>
</evidence>
<proteinExistence type="predicted"/>
<dbReference type="OrthoDB" id="10010954at2759"/>
<feature type="transmembrane region" description="Helical" evidence="1">
    <location>
        <begin position="75"/>
        <end position="96"/>
    </location>
</feature>